<sequence length="111" mass="13009">MPDSNQSDSNQPDDAQEKESCIPYFDALWFCYSPVYQFQHYYKFGRADDCSGHWSNFYSCLKSRTKFKVQAPEAPKHPLWTIRSKEEAEQYWKTQYGAANFEGGKGRAEKE</sequence>
<dbReference type="Proteomes" id="UP001438707">
    <property type="component" value="Unassembled WGS sequence"/>
</dbReference>
<dbReference type="PANTHER" id="PTHR28052:SF1">
    <property type="entry name" value="UPF0545 PROTEIN C22ORF39"/>
    <property type="match status" value="1"/>
</dbReference>
<name>A0AAW1RF97_9CHLO</name>
<dbReference type="InterPro" id="IPR021475">
    <property type="entry name" value="Pants/Emi1-like"/>
</dbReference>
<gene>
    <name evidence="1" type="ORF">WJX74_005985</name>
</gene>
<dbReference type="AlphaFoldDB" id="A0AAW1RF97"/>
<comment type="caution">
    <text evidence="1">The sequence shown here is derived from an EMBL/GenBank/DDBJ whole genome shotgun (WGS) entry which is preliminary data.</text>
</comment>
<dbReference type="PANTHER" id="PTHR28052">
    <property type="entry name" value="UPF0545 PROTEIN C22ORF39"/>
    <property type="match status" value="1"/>
</dbReference>
<proteinExistence type="predicted"/>
<dbReference type="EMBL" id="JALJOS010000012">
    <property type="protein sequence ID" value="KAK9832315.1"/>
    <property type="molecule type" value="Genomic_DNA"/>
</dbReference>
<accession>A0AAW1RF97</accession>
<reference evidence="1 2" key="1">
    <citation type="journal article" date="2024" name="Nat. Commun.">
        <title>Phylogenomics reveals the evolutionary origins of lichenization in chlorophyte algae.</title>
        <authorList>
            <person name="Puginier C."/>
            <person name="Libourel C."/>
            <person name="Otte J."/>
            <person name="Skaloud P."/>
            <person name="Haon M."/>
            <person name="Grisel S."/>
            <person name="Petersen M."/>
            <person name="Berrin J.G."/>
            <person name="Delaux P.M."/>
            <person name="Dal Grande F."/>
            <person name="Keller J."/>
        </authorList>
    </citation>
    <scope>NUCLEOTIDE SEQUENCE [LARGE SCALE GENOMIC DNA]</scope>
    <source>
        <strain evidence="1 2">SAG 2145</strain>
    </source>
</reference>
<dbReference type="Pfam" id="PF11326">
    <property type="entry name" value="PANTS-like"/>
    <property type="match status" value="1"/>
</dbReference>
<protein>
    <submittedName>
        <fullName evidence="1">Uncharacterized protein</fullName>
    </submittedName>
</protein>
<evidence type="ECO:0000313" key="2">
    <source>
        <dbReference type="Proteomes" id="UP001438707"/>
    </source>
</evidence>
<organism evidence="1 2">
    <name type="scientific">Apatococcus lobatus</name>
    <dbReference type="NCBI Taxonomy" id="904363"/>
    <lineage>
        <taxon>Eukaryota</taxon>
        <taxon>Viridiplantae</taxon>
        <taxon>Chlorophyta</taxon>
        <taxon>core chlorophytes</taxon>
        <taxon>Trebouxiophyceae</taxon>
        <taxon>Chlorellales</taxon>
        <taxon>Chlorellaceae</taxon>
        <taxon>Apatococcus</taxon>
    </lineage>
</organism>
<evidence type="ECO:0000313" key="1">
    <source>
        <dbReference type="EMBL" id="KAK9832315.1"/>
    </source>
</evidence>
<keyword evidence="2" id="KW-1185">Reference proteome</keyword>